<dbReference type="GO" id="GO:0008195">
    <property type="term" value="F:phosphatidate phosphatase activity"/>
    <property type="evidence" value="ECO:0007669"/>
    <property type="project" value="TreeGrafter"/>
</dbReference>
<dbReference type="Proteomes" id="UP000039865">
    <property type="component" value="Unassembled WGS sequence"/>
</dbReference>
<gene>
    <name evidence="3" type="primary">Contig18410.g889</name>
    <name evidence="3" type="ORF">STYLEM_10548</name>
</gene>
<dbReference type="PANTHER" id="PTHR12181:SF12">
    <property type="entry name" value="PHOSPHATIDATE PHOSPHATASE"/>
    <property type="match status" value="1"/>
</dbReference>
<proteinExistence type="predicted"/>
<dbReference type="InterPro" id="IPR031315">
    <property type="entry name" value="LNS2/PITP"/>
</dbReference>
<evidence type="ECO:0000256" key="1">
    <source>
        <dbReference type="SAM" id="MobiDB-lite"/>
    </source>
</evidence>
<dbReference type="SUPFAM" id="SSF56784">
    <property type="entry name" value="HAD-like"/>
    <property type="match status" value="1"/>
</dbReference>
<dbReference type="InterPro" id="IPR013209">
    <property type="entry name" value="LNS2"/>
</dbReference>
<sequence>MVSMIEDQNFKSEMQKAPPKLIPNNQMDNMIDQKQVRTQRSRTFKSKNNLEEEKVDYDFLKQSPETIQKTIEREIQNEIQGNKKINFNEIYCKKPFEPLDFKPAQDDVDPISDDNCSGSDCDVPDEEKKSTIFEIKQFQRTKSLSLKEELQNDKYQSRSKTKYQKSIYPTKDQLETLDLKQGCNDIIYSVQSRIQGRQILRGRIFLWNYDTKIIISDVDGTITKSDLLGHLLPRFGRDWSHPGIAKLFNDIKSNGYEFLYLTARPIGMADTTRDYIKGISQEKLSLPDGPVIMSPDRAMKSLKREVIFRKPYHETNPFHGGFGNRETDAISYRAVDIDLRNIFIINPQGEIHHFDSLYKKTQNLQSIQFNDRYQLLAELVHQMFPRIQDNDAGLLADQDYENLASAKIDGSKKNQIKEGDDSQNIQQKKFENLETFELDSNNCEI</sequence>
<organism evidence="3 4">
    <name type="scientific">Stylonychia lemnae</name>
    <name type="common">Ciliate</name>
    <dbReference type="NCBI Taxonomy" id="5949"/>
    <lineage>
        <taxon>Eukaryota</taxon>
        <taxon>Sar</taxon>
        <taxon>Alveolata</taxon>
        <taxon>Ciliophora</taxon>
        <taxon>Intramacronucleata</taxon>
        <taxon>Spirotrichea</taxon>
        <taxon>Stichotrichia</taxon>
        <taxon>Sporadotrichida</taxon>
        <taxon>Oxytrichidae</taxon>
        <taxon>Stylonychinae</taxon>
        <taxon>Stylonychia</taxon>
    </lineage>
</organism>
<dbReference type="InterPro" id="IPR023214">
    <property type="entry name" value="HAD_sf"/>
</dbReference>
<dbReference type="Pfam" id="PF08235">
    <property type="entry name" value="LNS2"/>
    <property type="match status" value="1"/>
</dbReference>
<dbReference type="InterPro" id="IPR026058">
    <property type="entry name" value="LIPIN"/>
</dbReference>
<feature type="region of interest" description="Disordered" evidence="1">
    <location>
        <begin position="1"/>
        <end position="26"/>
    </location>
</feature>
<reference evidence="3 4" key="1">
    <citation type="submission" date="2014-06" db="EMBL/GenBank/DDBJ databases">
        <authorList>
            <person name="Swart Estienne"/>
        </authorList>
    </citation>
    <scope>NUCLEOTIDE SEQUENCE [LARGE SCALE GENOMIC DNA]</scope>
    <source>
        <strain evidence="3 4">130c</strain>
    </source>
</reference>
<evidence type="ECO:0000313" key="3">
    <source>
        <dbReference type="EMBL" id="CDW81529.1"/>
    </source>
</evidence>
<dbReference type="AlphaFoldDB" id="A0A078AH16"/>
<evidence type="ECO:0000313" key="4">
    <source>
        <dbReference type="Proteomes" id="UP000039865"/>
    </source>
</evidence>
<dbReference type="PANTHER" id="PTHR12181">
    <property type="entry name" value="LIPIN"/>
    <property type="match status" value="1"/>
</dbReference>
<evidence type="ECO:0000259" key="2">
    <source>
        <dbReference type="SMART" id="SM00775"/>
    </source>
</evidence>
<keyword evidence="4" id="KW-1185">Reference proteome</keyword>
<name>A0A078AH16_STYLE</name>
<dbReference type="Gene3D" id="3.40.50.1000">
    <property type="entry name" value="HAD superfamily/HAD-like"/>
    <property type="match status" value="1"/>
</dbReference>
<dbReference type="InParanoid" id="A0A078AH16"/>
<dbReference type="EMBL" id="CCKQ01010038">
    <property type="protein sequence ID" value="CDW81529.1"/>
    <property type="molecule type" value="Genomic_DNA"/>
</dbReference>
<feature type="domain" description="LNS2/PITP" evidence="2">
    <location>
        <begin position="213"/>
        <end position="354"/>
    </location>
</feature>
<dbReference type="OrthoDB" id="4567at2759"/>
<dbReference type="SMART" id="SM00775">
    <property type="entry name" value="LNS2"/>
    <property type="match status" value="1"/>
</dbReference>
<accession>A0A078AH16</accession>
<protein>
    <recommendedName>
        <fullName evidence="2">LNS2/PITP domain-containing protein</fullName>
    </recommendedName>
</protein>
<dbReference type="InterPro" id="IPR036412">
    <property type="entry name" value="HAD-like_sf"/>
</dbReference>